<dbReference type="EMBL" id="CAJNOH010000565">
    <property type="protein sequence ID" value="CAF1076015.1"/>
    <property type="molecule type" value="Genomic_DNA"/>
</dbReference>
<organism evidence="2 4">
    <name type="scientific">Rotaria sordida</name>
    <dbReference type="NCBI Taxonomy" id="392033"/>
    <lineage>
        <taxon>Eukaryota</taxon>
        <taxon>Metazoa</taxon>
        <taxon>Spiralia</taxon>
        <taxon>Gnathifera</taxon>
        <taxon>Rotifera</taxon>
        <taxon>Eurotatoria</taxon>
        <taxon>Bdelloidea</taxon>
        <taxon>Philodinida</taxon>
        <taxon>Philodinidae</taxon>
        <taxon>Rotaria</taxon>
    </lineage>
</organism>
<sequence length="87" mass="10138">MRFDREPDRSPSPSPPPFNDENNNDDVDDETELQASIAEKEVEMRQTHELLNERIRQAQATLAQLRQVNHLLQQFKTLAHDDVNKKS</sequence>
<evidence type="ECO:0000313" key="3">
    <source>
        <dbReference type="EMBL" id="CAF1409160.1"/>
    </source>
</evidence>
<reference evidence="2" key="1">
    <citation type="submission" date="2021-02" db="EMBL/GenBank/DDBJ databases">
        <authorList>
            <person name="Nowell W R."/>
        </authorList>
    </citation>
    <scope>NUCLEOTIDE SEQUENCE</scope>
</reference>
<dbReference type="AlphaFoldDB" id="A0A814MG05"/>
<gene>
    <name evidence="3" type="ORF">JXQ802_LOCUS35172</name>
    <name evidence="2" type="ORF">PYM288_LOCUS18416</name>
</gene>
<accession>A0A814MG05</accession>
<dbReference type="EMBL" id="CAJNOL010001717">
    <property type="protein sequence ID" value="CAF1409160.1"/>
    <property type="molecule type" value="Genomic_DNA"/>
</dbReference>
<dbReference type="Proteomes" id="UP000663854">
    <property type="component" value="Unassembled WGS sequence"/>
</dbReference>
<comment type="caution">
    <text evidence="2">The sequence shown here is derived from an EMBL/GenBank/DDBJ whole genome shotgun (WGS) entry which is preliminary data.</text>
</comment>
<proteinExistence type="predicted"/>
<evidence type="ECO:0000313" key="5">
    <source>
        <dbReference type="Proteomes" id="UP000663870"/>
    </source>
</evidence>
<evidence type="ECO:0000313" key="2">
    <source>
        <dbReference type="EMBL" id="CAF1076015.1"/>
    </source>
</evidence>
<keyword evidence="5" id="KW-1185">Reference proteome</keyword>
<dbReference type="Proteomes" id="UP000663870">
    <property type="component" value="Unassembled WGS sequence"/>
</dbReference>
<evidence type="ECO:0000256" key="1">
    <source>
        <dbReference type="SAM" id="MobiDB-lite"/>
    </source>
</evidence>
<name>A0A814MG05_9BILA</name>
<protein>
    <submittedName>
        <fullName evidence="2">Uncharacterized protein</fullName>
    </submittedName>
</protein>
<feature type="region of interest" description="Disordered" evidence="1">
    <location>
        <begin position="1"/>
        <end position="28"/>
    </location>
</feature>
<evidence type="ECO:0000313" key="4">
    <source>
        <dbReference type="Proteomes" id="UP000663854"/>
    </source>
</evidence>